<dbReference type="PANTHER" id="PTHR37360">
    <property type="entry name" value="FRAGILE X MENTAL RETARDATION 1 NEIGHBOR PROTEIN"/>
    <property type="match status" value="1"/>
</dbReference>
<keyword evidence="3" id="KW-1185">Reference proteome</keyword>
<dbReference type="KEGG" id="ccan:109700028"/>
<organism evidence="4">
    <name type="scientific">Castor canadensis</name>
    <name type="common">American beaver</name>
    <dbReference type="NCBI Taxonomy" id="51338"/>
    <lineage>
        <taxon>Eukaryota</taxon>
        <taxon>Metazoa</taxon>
        <taxon>Chordata</taxon>
        <taxon>Craniata</taxon>
        <taxon>Vertebrata</taxon>
        <taxon>Euteleostomi</taxon>
        <taxon>Mammalia</taxon>
        <taxon>Eutheria</taxon>
        <taxon>Euarchontoglires</taxon>
        <taxon>Glires</taxon>
        <taxon>Rodentia</taxon>
        <taxon>Castorimorpha</taxon>
        <taxon>Castoridae</taxon>
        <taxon>Castor</taxon>
    </lineage>
</organism>
<proteinExistence type="predicted"/>
<dbReference type="AlphaFoldDB" id="A0A8B7W8W4"/>
<dbReference type="PANTHER" id="PTHR37360:SF1">
    <property type="entry name" value="FMR1 NEIGHBOR PROTEIN"/>
    <property type="match status" value="1"/>
</dbReference>
<evidence type="ECO:0000256" key="2">
    <source>
        <dbReference type="SAM" id="Phobius"/>
    </source>
</evidence>
<feature type="transmembrane region" description="Helical" evidence="2">
    <location>
        <begin position="86"/>
        <end position="104"/>
    </location>
</feature>
<protein>
    <submittedName>
        <fullName evidence="4">FMR1 neighbor protein</fullName>
    </submittedName>
    <submittedName>
        <fullName evidence="4">Fragile X mental retardation 1 neighbor protein</fullName>
    </submittedName>
</protein>
<feature type="region of interest" description="Disordered" evidence="1">
    <location>
        <begin position="1"/>
        <end position="22"/>
    </location>
</feature>
<keyword evidence="2" id="KW-1133">Transmembrane helix</keyword>
<name>A0A8B7W8W4_CASCN</name>
<feature type="transmembrane region" description="Helical" evidence="2">
    <location>
        <begin position="182"/>
        <end position="205"/>
    </location>
</feature>
<sequence>MPSVPRHTGKTRSKGPATRSTRSRLAACEAGFNAENPAISSHPRFINLGHEAGMAAMPQPGRQAAVGGFWADMRESLMTVWAHKRFGVLILLICALLLFCYFLSSGADNQYLEETSFWEAVSNFFFPTTCIIREDQEVKACNEKQNLSKGKCLRLKCCYSPFRTDLRCFAPLRDKPLQMVRMFGFGVISMIILACLPIYCCSLFWRR</sequence>
<dbReference type="RefSeq" id="XP_020040621.1">
    <property type="nucleotide sequence ID" value="XM_020185032.1"/>
</dbReference>
<dbReference type="CTD" id="158521"/>
<keyword evidence="2" id="KW-0812">Transmembrane</keyword>
<gene>
    <name evidence="4" type="primary">Fmr1nb</name>
</gene>
<dbReference type="Proteomes" id="UP001732720">
    <property type="component" value="Chromosome X"/>
</dbReference>
<evidence type="ECO:0000256" key="1">
    <source>
        <dbReference type="SAM" id="MobiDB-lite"/>
    </source>
</evidence>
<dbReference type="OrthoDB" id="9837391at2759"/>
<reference evidence="4" key="1">
    <citation type="submission" date="2025-08" db="UniProtKB">
        <authorList>
            <consortium name="RefSeq"/>
        </authorList>
    </citation>
    <scope>IDENTIFICATION</scope>
    <source>
        <tissue evidence="4">Leukocyte</tissue>
    </source>
</reference>
<evidence type="ECO:0000313" key="3">
    <source>
        <dbReference type="Proteomes" id="UP001732720"/>
    </source>
</evidence>
<accession>A0A8B7W8W4</accession>
<keyword evidence="2" id="KW-0472">Membrane</keyword>
<evidence type="ECO:0000313" key="4">
    <source>
        <dbReference type="RefSeq" id="XP_020040621.1"/>
    </source>
</evidence>
<dbReference type="GeneID" id="109700028"/>
<dbReference type="InterPro" id="IPR055331">
    <property type="entry name" value="FMR1-like"/>
</dbReference>